<feature type="region of interest" description="Disordered" evidence="1">
    <location>
        <begin position="82"/>
        <end position="103"/>
    </location>
</feature>
<feature type="region of interest" description="Disordered" evidence="1">
    <location>
        <begin position="292"/>
        <end position="357"/>
    </location>
</feature>
<organism evidence="2 3">
    <name type="scientific">Protopolystoma xenopodis</name>
    <dbReference type="NCBI Taxonomy" id="117903"/>
    <lineage>
        <taxon>Eukaryota</taxon>
        <taxon>Metazoa</taxon>
        <taxon>Spiralia</taxon>
        <taxon>Lophotrochozoa</taxon>
        <taxon>Platyhelminthes</taxon>
        <taxon>Monogenea</taxon>
        <taxon>Polyopisthocotylea</taxon>
        <taxon>Polystomatidea</taxon>
        <taxon>Polystomatidae</taxon>
        <taxon>Protopolystoma</taxon>
    </lineage>
</organism>
<feature type="region of interest" description="Disordered" evidence="1">
    <location>
        <begin position="259"/>
        <end position="278"/>
    </location>
</feature>
<sequence>MLRRQSAKVVDVGESPPIPGKNCSLGLPPSSSLRLSQDFCPQLAVAAATISETRSTLSDRVFDASEEGEDINRLCLQPSHSYEGTDSWSYSDNRATDSAPDARSGCSRSLANVNINLSSTLWPCTGSESCSEQLRVRQEAGKWLTGGWVASINATSDDPNRPRRCSGDKTNEADAGESASLRGYLDRKGRIIPNLGAKASLEAGATASEQARLQSCRKRKTGWTPEQNSLSRMLSLATNSELPKQLSVDTPYPCHERELRRLPSAPSTLPLKPGTEAGTIASSSASVLIGRRIDHKRMTGESDIGETDKNRFRQSYEQADPKEYRPEEATKSERVRRLSTLKSDPRSSRADLSSAHHEYAPLNRSGLTSLAQHGLVVRATK</sequence>
<comment type="caution">
    <text evidence="2">The sequence shown here is derived from an EMBL/GenBank/DDBJ whole genome shotgun (WGS) entry which is preliminary data.</text>
</comment>
<gene>
    <name evidence="2" type="ORF">PXEA_LOCUS16529</name>
</gene>
<proteinExistence type="predicted"/>
<feature type="compositionally biased region" description="Polar residues" evidence="1">
    <location>
        <begin position="82"/>
        <end position="93"/>
    </location>
</feature>
<dbReference type="Proteomes" id="UP000784294">
    <property type="component" value="Unassembled WGS sequence"/>
</dbReference>
<name>A0A448WY62_9PLAT</name>
<evidence type="ECO:0000256" key="1">
    <source>
        <dbReference type="SAM" id="MobiDB-lite"/>
    </source>
</evidence>
<feature type="compositionally biased region" description="Basic and acidic residues" evidence="1">
    <location>
        <begin position="158"/>
        <end position="172"/>
    </location>
</feature>
<protein>
    <submittedName>
        <fullName evidence="2">Uncharacterized protein</fullName>
    </submittedName>
</protein>
<dbReference type="EMBL" id="CAAALY010059958">
    <property type="protein sequence ID" value="VEL23089.1"/>
    <property type="molecule type" value="Genomic_DNA"/>
</dbReference>
<evidence type="ECO:0000313" key="2">
    <source>
        <dbReference type="EMBL" id="VEL23089.1"/>
    </source>
</evidence>
<accession>A0A448WY62</accession>
<feature type="compositionally biased region" description="Basic and acidic residues" evidence="1">
    <location>
        <begin position="296"/>
        <end position="311"/>
    </location>
</feature>
<feature type="compositionally biased region" description="Basic and acidic residues" evidence="1">
    <location>
        <begin position="319"/>
        <end position="336"/>
    </location>
</feature>
<dbReference type="AlphaFoldDB" id="A0A448WY62"/>
<feature type="compositionally biased region" description="Basic and acidic residues" evidence="1">
    <location>
        <begin position="343"/>
        <end position="357"/>
    </location>
</feature>
<feature type="region of interest" description="Disordered" evidence="1">
    <location>
        <begin position="153"/>
        <end position="177"/>
    </location>
</feature>
<reference evidence="2" key="1">
    <citation type="submission" date="2018-11" db="EMBL/GenBank/DDBJ databases">
        <authorList>
            <consortium name="Pathogen Informatics"/>
        </authorList>
    </citation>
    <scope>NUCLEOTIDE SEQUENCE</scope>
</reference>
<evidence type="ECO:0000313" key="3">
    <source>
        <dbReference type="Proteomes" id="UP000784294"/>
    </source>
</evidence>
<keyword evidence="3" id="KW-1185">Reference proteome</keyword>